<proteinExistence type="predicted"/>
<dbReference type="GO" id="GO:0005829">
    <property type="term" value="C:cytosol"/>
    <property type="evidence" value="ECO:0007669"/>
    <property type="project" value="TreeGrafter"/>
</dbReference>
<dbReference type="PANTHER" id="PTHR22617:SF41">
    <property type="entry name" value="CHEMOTAXIS SIGNAL TRANSDUCTION SYSTEM ADAPTOR PROTEIN CHEW"/>
    <property type="match status" value="1"/>
</dbReference>
<feature type="domain" description="CheW-like" evidence="1">
    <location>
        <begin position="23"/>
        <end position="167"/>
    </location>
</feature>
<dbReference type="AlphaFoldDB" id="A0AAU7FAQ0"/>
<dbReference type="PANTHER" id="PTHR22617">
    <property type="entry name" value="CHEMOTAXIS SENSOR HISTIDINE KINASE-RELATED"/>
    <property type="match status" value="1"/>
</dbReference>
<gene>
    <name evidence="2" type="ORF">ABHF33_05925</name>
</gene>
<organism evidence="2">
    <name type="scientific">Chitinibacter mangrovi</name>
    <dbReference type="NCBI Taxonomy" id="3153927"/>
    <lineage>
        <taxon>Bacteria</taxon>
        <taxon>Pseudomonadati</taxon>
        <taxon>Pseudomonadota</taxon>
        <taxon>Betaproteobacteria</taxon>
        <taxon>Neisseriales</taxon>
        <taxon>Chitinibacteraceae</taxon>
        <taxon>Chitinibacter</taxon>
    </lineage>
</organism>
<dbReference type="EMBL" id="CP157355">
    <property type="protein sequence ID" value="XBM01805.1"/>
    <property type="molecule type" value="Genomic_DNA"/>
</dbReference>
<name>A0AAU7FAQ0_9NEIS</name>
<dbReference type="InterPro" id="IPR039315">
    <property type="entry name" value="CheW"/>
</dbReference>
<dbReference type="SMART" id="SM00260">
    <property type="entry name" value="CheW"/>
    <property type="match status" value="1"/>
</dbReference>
<dbReference type="PROSITE" id="PS50851">
    <property type="entry name" value="CHEW"/>
    <property type="match status" value="1"/>
</dbReference>
<dbReference type="Pfam" id="PF01584">
    <property type="entry name" value="CheW"/>
    <property type="match status" value="1"/>
</dbReference>
<dbReference type="GO" id="GO:0007165">
    <property type="term" value="P:signal transduction"/>
    <property type="evidence" value="ECO:0007669"/>
    <property type="project" value="InterPro"/>
</dbReference>
<dbReference type="GO" id="GO:0006935">
    <property type="term" value="P:chemotaxis"/>
    <property type="evidence" value="ECO:0007669"/>
    <property type="project" value="InterPro"/>
</dbReference>
<dbReference type="Gene3D" id="2.30.30.40">
    <property type="entry name" value="SH3 Domains"/>
    <property type="match status" value="1"/>
</dbReference>
<evidence type="ECO:0000313" key="2">
    <source>
        <dbReference type="EMBL" id="XBM01805.1"/>
    </source>
</evidence>
<accession>A0AAU7FAQ0</accession>
<dbReference type="KEGG" id="cmav:ABHF33_05925"/>
<dbReference type="CDD" id="cd00732">
    <property type="entry name" value="CheW"/>
    <property type="match status" value="1"/>
</dbReference>
<protein>
    <submittedName>
        <fullName evidence="2">Chemotaxis protein CheW</fullName>
    </submittedName>
</protein>
<dbReference type="SUPFAM" id="SSF50341">
    <property type="entry name" value="CheW-like"/>
    <property type="match status" value="1"/>
</dbReference>
<dbReference type="InterPro" id="IPR036061">
    <property type="entry name" value="CheW-like_dom_sf"/>
</dbReference>
<dbReference type="InterPro" id="IPR002545">
    <property type="entry name" value="CheW-lke_dom"/>
</dbReference>
<evidence type="ECO:0000259" key="1">
    <source>
        <dbReference type="PROSITE" id="PS50851"/>
    </source>
</evidence>
<dbReference type="RefSeq" id="WP_348946048.1">
    <property type="nucleotide sequence ID" value="NZ_CP157355.1"/>
</dbReference>
<reference evidence="2" key="1">
    <citation type="submission" date="2024-05" db="EMBL/GenBank/DDBJ databases">
        <authorList>
            <person name="Yang L."/>
            <person name="Pan L."/>
        </authorList>
    </citation>
    <scope>NUCLEOTIDE SEQUENCE</scope>
    <source>
        <strain evidence="2">FCG-7</strain>
    </source>
</reference>
<sequence>MMGSLLTQSMARSTVRAEETPQGKQFLTLTLGGEIFAIPIENIREIIEFSGLTEIPLMPDFLRGVINLRGSVVPVIDLAARFGRSNTQISRRTCIVILEVSQEENVLALGVMVDAVNEVLSIEPSQIEPAPNFGAQIRADFIDGMISLGERFVIALDIQRVLAVDEMSSLIGLAGSSSPDNAVTAT</sequence>
<dbReference type="Gene3D" id="2.40.50.180">
    <property type="entry name" value="CheA-289, Domain 4"/>
    <property type="match status" value="1"/>
</dbReference>